<evidence type="ECO:0000259" key="8">
    <source>
        <dbReference type="Pfam" id="PF16757"/>
    </source>
</evidence>
<dbReference type="PIRSF" id="PIRSF001092">
    <property type="entry name" value="Alpha-L-fucosidase"/>
    <property type="match status" value="1"/>
</dbReference>
<accession>A0A7W5DTW4</accession>
<feature type="domain" description="Glycoside hydrolase family 29 N-terminal" evidence="7">
    <location>
        <begin position="60"/>
        <end position="419"/>
    </location>
</feature>
<dbReference type="GO" id="GO:0006004">
    <property type="term" value="P:fucose metabolic process"/>
    <property type="evidence" value="ECO:0007669"/>
    <property type="project" value="InterPro"/>
</dbReference>
<dbReference type="SUPFAM" id="SSF51445">
    <property type="entry name" value="(Trans)glycosidases"/>
    <property type="match status" value="1"/>
</dbReference>
<gene>
    <name evidence="9" type="ORF">FHX64_002682</name>
</gene>
<keyword evidence="6 9" id="KW-0326">Glycosidase</keyword>
<dbReference type="Gene3D" id="2.60.40.1180">
    <property type="entry name" value="Golgi alpha-mannosidase II"/>
    <property type="match status" value="1"/>
</dbReference>
<evidence type="ECO:0000256" key="3">
    <source>
        <dbReference type="ARBA" id="ARBA00012662"/>
    </source>
</evidence>
<protein>
    <recommendedName>
        <fullName evidence="3">alpha-L-fucosidase</fullName>
        <ecNumber evidence="3">3.2.1.51</ecNumber>
    </recommendedName>
</protein>
<keyword evidence="5 9" id="KW-0378">Hydrolase</keyword>
<dbReference type="GO" id="GO:0016139">
    <property type="term" value="P:glycoside catabolic process"/>
    <property type="evidence" value="ECO:0007669"/>
    <property type="project" value="TreeGrafter"/>
</dbReference>
<evidence type="ECO:0000313" key="9">
    <source>
        <dbReference type="EMBL" id="MBB3188484.1"/>
    </source>
</evidence>
<dbReference type="InterPro" id="IPR031919">
    <property type="entry name" value="Fucosidase_C"/>
</dbReference>
<evidence type="ECO:0000313" key="10">
    <source>
        <dbReference type="Proteomes" id="UP000544222"/>
    </source>
</evidence>
<dbReference type="Proteomes" id="UP000544222">
    <property type="component" value="Unassembled WGS sequence"/>
</dbReference>
<comment type="similarity">
    <text evidence="2">Belongs to the glycosyl hydrolase 29 family.</text>
</comment>
<dbReference type="EMBL" id="JACHYB010000002">
    <property type="protein sequence ID" value="MBB3188484.1"/>
    <property type="molecule type" value="Genomic_DNA"/>
</dbReference>
<evidence type="ECO:0000256" key="4">
    <source>
        <dbReference type="ARBA" id="ARBA00022729"/>
    </source>
</evidence>
<keyword evidence="4" id="KW-0732">Signal</keyword>
<dbReference type="InterPro" id="IPR017853">
    <property type="entry name" value="GH"/>
</dbReference>
<dbReference type="SMART" id="SM00812">
    <property type="entry name" value="Alpha_L_fucos"/>
    <property type="match status" value="1"/>
</dbReference>
<comment type="caution">
    <text evidence="9">The sequence shown here is derived from an EMBL/GenBank/DDBJ whole genome shotgun (WGS) entry which is preliminary data.</text>
</comment>
<reference evidence="9 10" key="1">
    <citation type="submission" date="2020-08" db="EMBL/GenBank/DDBJ databases">
        <title>Genomic Encyclopedia of Type Strains, Phase IV (KMG-IV): sequencing the most valuable type-strain genomes for metagenomic binning, comparative biology and taxonomic classification.</title>
        <authorList>
            <person name="Goeker M."/>
        </authorList>
    </citation>
    <scope>NUCLEOTIDE SEQUENCE [LARGE SCALE GENOMIC DNA]</scope>
    <source>
        <strain evidence="9 10">DSM 27471</strain>
    </source>
</reference>
<keyword evidence="10" id="KW-1185">Reference proteome</keyword>
<dbReference type="AlphaFoldDB" id="A0A7W5DTW4"/>
<dbReference type="InterPro" id="IPR013780">
    <property type="entry name" value="Glyco_hydro_b"/>
</dbReference>
<name>A0A7W5DTW4_9PORP</name>
<dbReference type="GO" id="GO:0004560">
    <property type="term" value="F:alpha-L-fucosidase activity"/>
    <property type="evidence" value="ECO:0007669"/>
    <property type="project" value="UniProtKB-EC"/>
</dbReference>
<dbReference type="Pfam" id="PF16757">
    <property type="entry name" value="Fucosidase_C"/>
    <property type="match status" value="1"/>
</dbReference>
<dbReference type="GO" id="GO:0005764">
    <property type="term" value="C:lysosome"/>
    <property type="evidence" value="ECO:0007669"/>
    <property type="project" value="TreeGrafter"/>
</dbReference>
<dbReference type="Pfam" id="PF01120">
    <property type="entry name" value="Alpha_L_fucos"/>
    <property type="match status" value="1"/>
</dbReference>
<dbReference type="PANTHER" id="PTHR10030">
    <property type="entry name" value="ALPHA-L-FUCOSIDASE"/>
    <property type="match status" value="1"/>
</dbReference>
<evidence type="ECO:0000256" key="6">
    <source>
        <dbReference type="ARBA" id="ARBA00023295"/>
    </source>
</evidence>
<feature type="domain" description="Alpha-L-fucosidase C-terminal" evidence="8">
    <location>
        <begin position="454"/>
        <end position="521"/>
    </location>
</feature>
<evidence type="ECO:0000259" key="7">
    <source>
        <dbReference type="Pfam" id="PF01120"/>
    </source>
</evidence>
<dbReference type="InterPro" id="IPR057739">
    <property type="entry name" value="Glyco_hydro_29_N"/>
</dbReference>
<organism evidence="9 10">
    <name type="scientific">Microbacter margulisiae</name>
    <dbReference type="NCBI Taxonomy" id="1350067"/>
    <lineage>
        <taxon>Bacteria</taxon>
        <taxon>Pseudomonadati</taxon>
        <taxon>Bacteroidota</taxon>
        <taxon>Bacteroidia</taxon>
        <taxon>Bacteroidales</taxon>
        <taxon>Porphyromonadaceae</taxon>
        <taxon>Microbacter</taxon>
    </lineage>
</organism>
<evidence type="ECO:0000256" key="5">
    <source>
        <dbReference type="ARBA" id="ARBA00022801"/>
    </source>
</evidence>
<dbReference type="PANTHER" id="PTHR10030:SF37">
    <property type="entry name" value="ALPHA-L-FUCOSIDASE-RELATED"/>
    <property type="match status" value="1"/>
</dbReference>
<comment type="function">
    <text evidence="1">Alpha-L-fucosidase is responsible for hydrolyzing the alpha-1,6-linked fucose joined to the reducing-end N-acetylglucosamine of the carbohydrate moieties of glycoproteins.</text>
</comment>
<dbReference type="Gene3D" id="3.20.20.80">
    <property type="entry name" value="Glycosidases"/>
    <property type="match status" value="1"/>
</dbReference>
<evidence type="ECO:0000256" key="1">
    <source>
        <dbReference type="ARBA" id="ARBA00004071"/>
    </source>
</evidence>
<evidence type="ECO:0000256" key="2">
    <source>
        <dbReference type="ARBA" id="ARBA00007951"/>
    </source>
</evidence>
<dbReference type="EC" id="3.2.1.51" evidence="3"/>
<dbReference type="InterPro" id="IPR000933">
    <property type="entry name" value="Glyco_hydro_29"/>
</dbReference>
<sequence length="538" mass="62341">MNRISNDKHYPNATIKTSHMKINEIFRISIICSVLLLCSSQMRAQMDYYPPGFDSIPYPQGKFKPTDQSLKQYHYPKWFRDAKFGIWAHWGPQSVPRHGDWYARDMYIQHGQSWETSDYKDHLKRYGHPSKFGYKDIIPLWKAQKWDPAKLMALYKKVGAKYFVSMGVHHDDFFLWNSKLHKWNAVNYGPHKDVVGIWEKEARKEGLHFGVSEHLGASYTWFQKAHSMDTTGPMKGVPYDANNPKYFDLYHRKAAPGDNGWLTNNPEWQHEWYYSIRELIDKYHPDLLYSDSALPFGNIGRSLIAHFYNDNMAQHDGQLEAVYTCKEPSQGRFVQDMERGVMDTISQYPWQTDTSIGDWFYRTGQQYKSATEIIQMLVDIVSKNGNLLINVVQTPEGNLEPDMLHILHGIAQWTAANGEGIYGSRPWKIYGENPANAKEVKSGMFNESKLQYSAQDIRFTTKGKTLYAFCLGQPTGAIRIVSLRKNNPYEKKAIASITMLGSKEHVRWHQQDDALVIDKPAVLPAWKVLGFRITFRNK</sequence>
<proteinExistence type="inferred from homology"/>
<dbReference type="InterPro" id="IPR016286">
    <property type="entry name" value="FUC_metazoa-typ"/>
</dbReference>